<gene>
    <name evidence="1" type="ORF">LOAG_07754</name>
</gene>
<protein>
    <submittedName>
        <fullName evidence="1">Uncharacterized protein</fullName>
    </submittedName>
</protein>
<dbReference type="CTD" id="9945175"/>
<proteinExistence type="predicted"/>
<dbReference type="KEGG" id="loa:LOAG_07754"/>
<dbReference type="EMBL" id="JH712501">
    <property type="protein sequence ID" value="EFO20736.1"/>
    <property type="molecule type" value="Genomic_DNA"/>
</dbReference>
<sequence length="86" mass="9973">MEKWISLFRISKFESSAAKNERKQRIAPSRPLINRYLHSNCESHISLETSPQHGVAVSMLNPKRSKIRDSVVGIERLYLSLIRLPR</sequence>
<organism evidence="1">
    <name type="scientific">Loa loa</name>
    <name type="common">Eye worm</name>
    <name type="synonym">Filaria loa</name>
    <dbReference type="NCBI Taxonomy" id="7209"/>
    <lineage>
        <taxon>Eukaryota</taxon>
        <taxon>Metazoa</taxon>
        <taxon>Ecdysozoa</taxon>
        <taxon>Nematoda</taxon>
        <taxon>Chromadorea</taxon>
        <taxon>Rhabditida</taxon>
        <taxon>Spirurina</taxon>
        <taxon>Spiruromorpha</taxon>
        <taxon>Filarioidea</taxon>
        <taxon>Onchocercidae</taxon>
        <taxon>Loa</taxon>
    </lineage>
</organism>
<name>A0A1S0TVD6_LOALO</name>
<accession>A0A1S0TVD6</accession>
<evidence type="ECO:0000313" key="1">
    <source>
        <dbReference type="EMBL" id="EFO20736.1"/>
    </source>
</evidence>
<reference evidence="1" key="1">
    <citation type="submission" date="2012-04" db="EMBL/GenBank/DDBJ databases">
        <title>The Genome Sequence of Loa loa.</title>
        <authorList>
            <consortium name="The Broad Institute Genome Sequencing Platform"/>
            <consortium name="Broad Institute Genome Sequencing Center for Infectious Disease"/>
            <person name="Nutman T.B."/>
            <person name="Fink D.L."/>
            <person name="Russ C."/>
            <person name="Young S."/>
            <person name="Zeng Q."/>
            <person name="Gargeya S."/>
            <person name="Alvarado L."/>
            <person name="Berlin A."/>
            <person name="Chapman S.B."/>
            <person name="Chen Z."/>
            <person name="Freedman E."/>
            <person name="Gellesch M."/>
            <person name="Goldberg J."/>
            <person name="Griggs A."/>
            <person name="Gujja S."/>
            <person name="Heilman E.R."/>
            <person name="Heiman D."/>
            <person name="Howarth C."/>
            <person name="Mehta T."/>
            <person name="Neiman D."/>
            <person name="Pearson M."/>
            <person name="Roberts A."/>
            <person name="Saif S."/>
            <person name="Shea T."/>
            <person name="Shenoy N."/>
            <person name="Sisk P."/>
            <person name="Stolte C."/>
            <person name="Sykes S."/>
            <person name="White J."/>
            <person name="Yandava C."/>
            <person name="Haas B."/>
            <person name="Henn M.R."/>
            <person name="Nusbaum C."/>
            <person name="Birren B."/>
        </authorList>
    </citation>
    <scope>NUCLEOTIDE SEQUENCE [LARGE SCALE GENOMIC DNA]</scope>
</reference>
<dbReference type="AlphaFoldDB" id="A0A1S0TVD6"/>
<dbReference type="RefSeq" id="XP_003143335.1">
    <property type="nucleotide sequence ID" value="XM_003143287.1"/>
</dbReference>
<dbReference type="InParanoid" id="A0A1S0TVD6"/>
<dbReference type="GeneID" id="9945175"/>